<organism evidence="4 5">
    <name type="scientific">Thermobacillus xylanilyticus</name>
    <dbReference type="NCBI Taxonomy" id="76633"/>
    <lineage>
        <taxon>Bacteria</taxon>
        <taxon>Bacillati</taxon>
        <taxon>Bacillota</taxon>
        <taxon>Bacilli</taxon>
        <taxon>Bacillales</taxon>
        <taxon>Paenibacillaceae</taxon>
        <taxon>Thermobacillus</taxon>
    </lineage>
</organism>
<dbReference type="Proteomes" id="UP000681526">
    <property type="component" value="Unassembled WGS sequence"/>
</dbReference>
<gene>
    <name evidence="4" type="primary">txxe 576-faa</name>
    <name evidence="4" type="ORF">TXXE_03790</name>
</gene>
<comment type="similarity">
    <text evidence="1">Belongs to the FAH family.</text>
</comment>
<name>A0ABM8V161_THEXY</name>
<evidence type="ECO:0000313" key="4">
    <source>
        <dbReference type="EMBL" id="CAG5080069.1"/>
    </source>
</evidence>
<dbReference type="Gene3D" id="3.90.850.10">
    <property type="entry name" value="Fumarylacetoacetase-like, C-terminal domain"/>
    <property type="match status" value="1"/>
</dbReference>
<dbReference type="SUPFAM" id="SSF56529">
    <property type="entry name" value="FAH"/>
    <property type="match status" value="1"/>
</dbReference>
<dbReference type="InterPro" id="IPR051121">
    <property type="entry name" value="FAH"/>
</dbReference>
<evidence type="ECO:0000313" key="5">
    <source>
        <dbReference type="Proteomes" id="UP000681526"/>
    </source>
</evidence>
<dbReference type="PANTHER" id="PTHR42796:SF7">
    <property type="entry name" value="2-DEHYDRO-3-DEOXY-D-ARABINONATE DEHYDRATASE"/>
    <property type="match status" value="1"/>
</dbReference>
<dbReference type="InterPro" id="IPR011234">
    <property type="entry name" value="Fumarylacetoacetase-like_C"/>
</dbReference>
<comment type="caution">
    <text evidence="4">The sequence shown here is derived from an EMBL/GenBank/DDBJ whole genome shotgun (WGS) entry which is preliminary data.</text>
</comment>
<sequence length="298" mass="32777">MRIIRYIGDDGAARLAAVTDEEQAFPLRSPDFMALVREADEAGITPLEAVRRQIAGAQPLPGDWRELNLLTPVDAPEVWAAGVTYERSKEARNEESKGAATGDETFYDKVYRAERPEIFFKSTSARTARPGTPVCIRSDSDWQVPEPELGIVLDRGGRILGYTVGNDMSCRDIEGENPLYLPQAKIWRRSCSIGPAIRLAETVPNPYDLTITCRIYRDGQLAVNESANTGQLRRKLDELASFLVRDNVVFDGTVLLTGTCIVPPDRFTLQPGDRIEIDISGIGTLINPVAAADAAIQD</sequence>
<reference evidence="4 5" key="1">
    <citation type="submission" date="2021-04" db="EMBL/GenBank/DDBJ databases">
        <authorList>
            <person name="Rakotoarivonina H."/>
        </authorList>
    </citation>
    <scope>NUCLEOTIDE SEQUENCE [LARGE SCALE GENOMIC DNA]</scope>
    <source>
        <strain evidence="4 5">XE</strain>
    </source>
</reference>
<keyword evidence="5" id="KW-1185">Reference proteome</keyword>
<dbReference type="EMBL" id="CAJRAY010000018">
    <property type="protein sequence ID" value="CAG5080069.1"/>
    <property type="molecule type" value="Genomic_DNA"/>
</dbReference>
<protein>
    <submittedName>
        <fullName evidence="4">Fumarylacetoacetase family protein faa</fullName>
    </submittedName>
</protein>
<dbReference type="InterPro" id="IPR036663">
    <property type="entry name" value="Fumarylacetoacetase_C_sf"/>
</dbReference>
<evidence type="ECO:0000259" key="3">
    <source>
        <dbReference type="Pfam" id="PF01557"/>
    </source>
</evidence>
<evidence type="ECO:0000256" key="2">
    <source>
        <dbReference type="ARBA" id="ARBA00022723"/>
    </source>
</evidence>
<proteinExistence type="inferred from homology"/>
<dbReference type="RefSeq" id="WP_213483535.1">
    <property type="nucleotide sequence ID" value="NZ_CAJRAY010000018.1"/>
</dbReference>
<feature type="domain" description="Fumarylacetoacetase-like C-terminal" evidence="3">
    <location>
        <begin position="114"/>
        <end position="289"/>
    </location>
</feature>
<dbReference type="Pfam" id="PF01557">
    <property type="entry name" value="FAA_hydrolase"/>
    <property type="match status" value="1"/>
</dbReference>
<keyword evidence="2" id="KW-0479">Metal-binding</keyword>
<dbReference type="PANTHER" id="PTHR42796">
    <property type="entry name" value="FUMARYLACETOACETATE HYDROLASE DOMAIN-CONTAINING PROTEIN 2A-RELATED"/>
    <property type="match status" value="1"/>
</dbReference>
<evidence type="ECO:0000256" key="1">
    <source>
        <dbReference type="ARBA" id="ARBA00010211"/>
    </source>
</evidence>
<accession>A0ABM8V161</accession>